<organism evidence="2 3">
    <name type="scientific">endosymbiont of Galathealinum brachiosum</name>
    <dbReference type="NCBI Taxonomy" id="2200906"/>
    <lineage>
        <taxon>Bacteria</taxon>
        <taxon>Pseudomonadati</taxon>
        <taxon>Pseudomonadota</taxon>
        <taxon>Gammaproteobacteria</taxon>
        <taxon>sulfur-oxidizing symbionts</taxon>
    </lineage>
</organism>
<sequence>MNQFLLTKAQKNQVIHQTRHYIELANQQHNLNLTEIKVKFDLKGRTSGMFMVRNGLTSIRYNEIIFSHYFEDSLINTVAHEVAHYVVHTIWGVKKVKPHGKEWQQVMLMFDVKPDVTSQYDVSGLPLHRQTQHDYSCGCMMHQLSTTRHNKVQKKKAIYKCRKCRLPLRLSSRNI</sequence>
<dbReference type="PANTHER" id="PTHR38773">
    <property type="entry name" value="PROTEIN SPRT"/>
    <property type="match status" value="1"/>
</dbReference>
<dbReference type="SMART" id="SM00731">
    <property type="entry name" value="SprT"/>
    <property type="match status" value="1"/>
</dbReference>
<dbReference type="Proteomes" id="UP000254266">
    <property type="component" value="Unassembled WGS sequence"/>
</dbReference>
<dbReference type="Pfam" id="PF10263">
    <property type="entry name" value="SprT-like"/>
    <property type="match status" value="1"/>
</dbReference>
<keyword evidence="3" id="KW-1185">Reference proteome</keyword>
<comment type="caution">
    <text evidence="2">The sequence shown here is derived from an EMBL/GenBank/DDBJ whole genome shotgun (WGS) entry which is preliminary data.</text>
</comment>
<proteinExistence type="predicted"/>
<protein>
    <submittedName>
        <fullName evidence="2">Metallopeptidase (SprT family)</fullName>
    </submittedName>
</protein>
<evidence type="ECO:0000313" key="2">
    <source>
        <dbReference type="EMBL" id="RDH83898.1"/>
    </source>
</evidence>
<dbReference type="InterPro" id="IPR006640">
    <property type="entry name" value="SprT-like_domain"/>
</dbReference>
<dbReference type="PANTHER" id="PTHR38773:SF1">
    <property type="entry name" value="PROTEIN SPRT"/>
    <property type="match status" value="1"/>
</dbReference>
<feature type="domain" description="SprT-like" evidence="1">
    <location>
        <begin position="16"/>
        <end position="171"/>
    </location>
</feature>
<reference evidence="2 3" key="1">
    <citation type="journal article" date="2018" name="ISME J.">
        <title>Endosymbiont genomes yield clues of tubeworm success.</title>
        <authorList>
            <person name="Li Y."/>
            <person name="Liles M.R."/>
            <person name="Halanych K.M."/>
        </authorList>
    </citation>
    <scope>NUCLEOTIDE SEQUENCE [LARGE SCALE GENOMIC DNA]</scope>
    <source>
        <strain evidence="2">A1464</strain>
    </source>
</reference>
<evidence type="ECO:0000313" key="3">
    <source>
        <dbReference type="Proteomes" id="UP000254266"/>
    </source>
</evidence>
<dbReference type="EMBL" id="QFXC01000008">
    <property type="protein sequence ID" value="RDH83898.1"/>
    <property type="molecule type" value="Genomic_DNA"/>
</dbReference>
<dbReference type="AlphaFoldDB" id="A0A370DG49"/>
<gene>
    <name evidence="2" type="ORF">DIZ80_07110</name>
</gene>
<evidence type="ECO:0000259" key="1">
    <source>
        <dbReference type="SMART" id="SM00731"/>
    </source>
</evidence>
<dbReference type="GO" id="GO:0006950">
    <property type="term" value="P:response to stress"/>
    <property type="evidence" value="ECO:0007669"/>
    <property type="project" value="UniProtKB-ARBA"/>
</dbReference>
<name>A0A370DG49_9GAMM</name>
<accession>A0A370DG49</accession>